<dbReference type="RefSeq" id="XP_024583096.1">
    <property type="nucleotide sequence ID" value="XM_024717615.1"/>
</dbReference>
<dbReference type="GeneID" id="36398467"/>
<evidence type="ECO:0000313" key="5">
    <source>
        <dbReference type="Proteomes" id="UP000054928"/>
    </source>
</evidence>
<dbReference type="OMA" id="TVAWVVC"/>
<proteinExistence type="predicted"/>
<keyword evidence="2" id="KW-1133">Transmembrane helix</keyword>
<keyword evidence="2" id="KW-0472">Membrane</keyword>
<keyword evidence="5" id="KW-1185">Reference proteome</keyword>
<keyword evidence="2" id="KW-0812">Transmembrane</keyword>
<evidence type="ECO:0000256" key="2">
    <source>
        <dbReference type="SAM" id="Phobius"/>
    </source>
</evidence>
<feature type="signal peptide" evidence="3">
    <location>
        <begin position="1"/>
        <end position="22"/>
    </location>
</feature>
<sequence length="594" mass="63853">MTLRQQQFRCLFTAVIVQLCAAVPSTDFTLKACSYALENFYIVNSTNPNSIFPNGYVTCANATGSDAILCSDCSCREKKVESVGGVTIAWIVCLRLEDASICESIDTSAREFCGTSVVSFSQESSGSNDILDVDVEFDTSSTMGSINGSDASAESWIDFPNASVEFNSVGDNSDERAETSLGFKTVNSSISSGTSTTGENLAKNDIGLKTNGTINVGKISSFNISKLVSNSTANATETATSALPSMGSGSQGSDGINIIAADAGTVHSKQTNITTMIEEQAIQPSDNETTQHLDTNNGSSSKSDWTDTRLLAILTLIGGFAAIAVLSVIIAVRKNQASDDFELGTPTEDDNSRLAMPVTQRFNEKRYPRRTNTGQIAVGSSTISPVVVVGADKNYLSGHHHRYFSEAEAFSNGFARFEHAQASNGEVRLDFSHYNAVSASQLQFNTSHGPSVPNLLSSALYPIYDTSNTHVRFSSSLSSDCALPSSECMFESDESSVGSYRYLEEKFFEDRSRGSEILRASRNWNSEQQMSDLEIYNSTKSFASSLSSYEYATRDTEASEHMHPSELGTSSCCMAMSFDVESGSVSGGHSRLKN</sequence>
<organism evidence="4 5">
    <name type="scientific">Plasmopara halstedii</name>
    <name type="common">Downy mildew of sunflower</name>
    <dbReference type="NCBI Taxonomy" id="4781"/>
    <lineage>
        <taxon>Eukaryota</taxon>
        <taxon>Sar</taxon>
        <taxon>Stramenopiles</taxon>
        <taxon>Oomycota</taxon>
        <taxon>Peronosporomycetes</taxon>
        <taxon>Peronosporales</taxon>
        <taxon>Peronosporaceae</taxon>
        <taxon>Plasmopara</taxon>
    </lineage>
</organism>
<feature type="region of interest" description="Disordered" evidence="1">
    <location>
        <begin position="280"/>
        <end position="304"/>
    </location>
</feature>
<evidence type="ECO:0000256" key="3">
    <source>
        <dbReference type="SAM" id="SignalP"/>
    </source>
</evidence>
<feature type="chain" id="PRO_5006059061" description="RxLR-like protein" evidence="3">
    <location>
        <begin position="23"/>
        <end position="594"/>
    </location>
</feature>
<evidence type="ECO:0000313" key="4">
    <source>
        <dbReference type="EMBL" id="CEG46727.1"/>
    </source>
</evidence>
<dbReference type="OrthoDB" id="166160at2759"/>
<dbReference type="EMBL" id="CCYD01002306">
    <property type="protein sequence ID" value="CEG46727.1"/>
    <property type="molecule type" value="Genomic_DNA"/>
</dbReference>
<name>A0A0P1AZW7_PLAHL</name>
<evidence type="ECO:0000256" key="1">
    <source>
        <dbReference type="SAM" id="MobiDB-lite"/>
    </source>
</evidence>
<dbReference type="AlphaFoldDB" id="A0A0P1AZW7"/>
<feature type="transmembrane region" description="Helical" evidence="2">
    <location>
        <begin position="310"/>
        <end position="332"/>
    </location>
</feature>
<accession>A0A0P1AZW7</accession>
<feature type="compositionally biased region" description="Polar residues" evidence="1">
    <location>
        <begin position="280"/>
        <end position="303"/>
    </location>
</feature>
<keyword evidence="3" id="KW-0732">Signal</keyword>
<reference evidence="5" key="1">
    <citation type="submission" date="2014-09" db="EMBL/GenBank/DDBJ databases">
        <authorList>
            <person name="Sharma Rahul"/>
            <person name="Thines Marco"/>
        </authorList>
    </citation>
    <scope>NUCLEOTIDE SEQUENCE [LARGE SCALE GENOMIC DNA]</scope>
</reference>
<dbReference type="Proteomes" id="UP000054928">
    <property type="component" value="Unassembled WGS sequence"/>
</dbReference>
<evidence type="ECO:0008006" key="6">
    <source>
        <dbReference type="Google" id="ProtNLM"/>
    </source>
</evidence>
<protein>
    <recommendedName>
        <fullName evidence="6">RxLR-like protein</fullName>
    </recommendedName>
</protein>